<dbReference type="Proteomes" id="UP000261520">
    <property type="component" value="Unplaced"/>
</dbReference>
<dbReference type="InterPro" id="IPR036869">
    <property type="entry name" value="J_dom_sf"/>
</dbReference>
<dbReference type="GO" id="GO:0036503">
    <property type="term" value="P:ERAD pathway"/>
    <property type="evidence" value="ECO:0007669"/>
    <property type="project" value="TreeGrafter"/>
</dbReference>
<keyword evidence="6" id="KW-0732">Signal</keyword>
<comment type="function">
    <text evidence="4">Co-chaperone for Hsp70 protein HSPA5/BiP that acts as a key repressor of the ERN1/IRE1-mediated unfolded protein response (UPR). J domain-containing co-chaperones stimulate the ATPase activity of Hsp70 proteins and are required for efficient substrate recognition by Hsp70 proteins. In the unstressed endoplasmic reticulum, interacts with the luminal region of ERN1/IRE1 and selectively recruits HSPA5/BiP: HSPA5/BiP disrupts the dimerization of the active ERN1/IRE1 luminal region, thereby inactivating ERN1/IRE1. Also involved in endoplasmic reticulum-associated degradation (ERAD) of misfolded proteins. Required for survival of B-cell progenitors and normal antibody production.</text>
</comment>
<protein>
    <recommendedName>
        <fullName evidence="2">DnaJ homolog subfamily B member 9</fullName>
    </recommendedName>
    <alternativeName>
        <fullName evidence="3">Endoplasmic reticulum DNA J domain-containing protein 4</fullName>
    </alternativeName>
</protein>
<reference evidence="8" key="1">
    <citation type="submission" date="2025-08" db="UniProtKB">
        <authorList>
            <consortium name="Ensembl"/>
        </authorList>
    </citation>
    <scope>IDENTIFICATION</scope>
</reference>
<dbReference type="Pfam" id="PF00226">
    <property type="entry name" value="DnaJ"/>
    <property type="match status" value="1"/>
</dbReference>
<comment type="subunit">
    <text evidence="5">Interacts with HSPA5/BiP; interaction is direct. Interacts with ERN1/IRE1 (via the luminal region). Interacts with DERL1.</text>
</comment>
<feature type="chain" id="PRO_5017436639" description="DnaJ homolog subfamily B member 9" evidence="6">
    <location>
        <begin position="22"/>
        <end position="79"/>
    </location>
</feature>
<evidence type="ECO:0000256" key="1">
    <source>
        <dbReference type="ARBA" id="ARBA00023186"/>
    </source>
</evidence>
<dbReference type="GO" id="GO:0005783">
    <property type="term" value="C:endoplasmic reticulum"/>
    <property type="evidence" value="ECO:0007669"/>
    <property type="project" value="TreeGrafter"/>
</dbReference>
<dbReference type="PANTHER" id="PTHR44360">
    <property type="entry name" value="DNAJ HOMOLOG SUBFAMILY B MEMBER 9"/>
    <property type="match status" value="1"/>
</dbReference>
<organism evidence="8 9">
    <name type="scientific">Periophthalmus magnuspinnatus</name>
    <dbReference type="NCBI Taxonomy" id="409849"/>
    <lineage>
        <taxon>Eukaryota</taxon>
        <taxon>Metazoa</taxon>
        <taxon>Chordata</taxon>
        <taxon>Craniata</taxon>
        <taxon>Vertebrata</taxon>
        <taxon>Euteleostomi</taxon>
        <taxon>Actinopterygii</taxon>
        <taxon>Neopterygii</taxon>
        <taxon>Teleostei</taxon>
        <taxon>Neoteleostei</taxon>
        <taxon>Acanthomorphata</taxon>
        <taxon>Gobiaria</taxon>
        <taxon>Gobiiformes</taxon>
        <taxon>Gobioidei</taxon>
        <taxon>Gobiidae</taxon>
        <taxon>Oxudercinae</taxon>
        <taxon>Periophthalmus</taxon>
    </lineage>
</organism>
<dbReference type="Gene3D" id="1.10.287.110">
    <property type="entry name" value="DnaJ domain"/>
    <property type="match status" value="1"/>
</dbReference>
<reference evidence="8" key="2">
    <citation type="submission" date="2025-09" db="UniProtKB">
        <authorList>
            <consortium name="Ensembl"/>
        </authorList>
    </citation>
    <scope>IDENTIFICATION</scope>
</reference>
<dbReference type="Ensembl" id="ENSPMGT00000013683.1">
    <property type="protein sequence ID" value="ENSPMGP00000012822.1"/>
    <property type="gene ID" value="ENSPMGG00000010569.1"/>
</dbReference>
<dbReference type="SMART" id="SM00271">
    <property type="entry name" value="DnaJ"/>
    <property type="match status" value="1"/>
</dbReference>
<keyword evidence="1" id="KW-0143">Chaperone</keyword>
<evidence type="ECO:0000256" key="3">
    <source>
        <dbReference type="ARBA" id="ARBA00041533"/>
    </source>
</evidence>
<keyword evidence="9" id="KW-1185">Reference proteome</keyword>
<name>A0A3B4A6Z4_9GOBI</name>
<accession>A0A3B4A6Z4</accession>
<dbReference type="InterPro" id="IPR001623">
    <property type="entry name" value="DnaJ_domain"/>
</dbReference>
<dbReference type="GO" id="GO:0051787">
    <property type="term" value="F:misfolded protein binding"/>
    <property type="evidence" value="ECO:0007669"/>
    <property type="project" value="TreeGrafter"/>
</dbReference>
<feature type="signal peptide" evidence="6">
    <location>
        <begin position="1"/>
        <end position="21"/>
    </location>
</feature>
<dbReference type="GO" id="GO:0051087">
    <property type="term" value="F:protein-folding chaperone binding"/>
    <property type="evidence" value="ECO:0007669"/>
    <property type="project" value="TreeGrafter"/>
</dbReference>
<dbReference type="InterPro" id="IPR051948">
    <property type="entry name" value="Hsp70_co-chaperone_J-domain"/>
</dbReference>
<dbReference type="AlphaFoldDB" id="A0A3B4A6Z4"/>
<evidence type="ECO:0000259" key="7">
    <source>
        <dbReference type="PROSITE" id="PS50076"/>
    </source>
</evidence>
<proteinExistence type="predicted"/>
<dbReference type="SUPFAM" id="SSF46565">
    <property type="entry name" value="Chaperone J-domain"/>
    <property type="match status" value="1"/>
</dbReference>
<dbReference type="PROSITE" id="PS50076">
    <property type="entry name" value="DNAJ_2"/>
    <property type="match status" value="1"/>
</dbReference>
<evidence type="ECO:0000313" key="9">
    <source>
        <dbReference type="Proteomes" id="UP000261520"/>
    </source>
</evidence>
<dbReference type="STRING" id="409849.ENSPMGP00000012822"/>
<evidence type="ECO:0000256" key="6">
    <source>
        <dbReference type="SAM" id="SignalP"/>
    </source>
</evidence>
<evidence type="ECO:0000313" key="8">
    <source>
        <dbReference type="Ensembl" id="ENSPMGP00000012822.1"/>
    </source>
</evidence>
<sequence length="79" mass="8778">MRACVVALLCLSAWASGSINAKRNIYDTLDVDPSATPSQIKKAFRSLALKYHPDKNRGAEAEGRFRDIAEVNIKREEAE</sequence>
<dbReference type="PANTHER" id="PTHR44360:SF1">
    <property type="entry name" value="DNAJ HOMOLOG SUBFAMILY B MEMBER 9"/>
    <property type="match status" value="1"/>
</dbReference>
<dbReference type="CDD" id="cd06257">
    <property type="entry name" value="DnaJ"/>
    <property type="match status" value="1"/>
</dbReference>
<dbReference type="PRINTS" id="PR00625">
    <property type="entry name" value="JDOMAIN"/>
</dbReference>
<feature type="domain" description="J" evidence="7">
    <location>
        <begin position="24"/>
        <end position="79"/>
    </location>
</feature>
<evidence type="ECO:0000256" key="5">
    <source>
        <dbReference type="ARBA" id="ARBA00046365"/>
    </source>
</evidence>
<evidence type="ECO:0000256" key="4">
    <source>
        <dbReference type="ARBA" id="ARBA00045428"/>
    </source>
</evidence>
<evidence type="ECO:0000256" key="2">
    <source>
        <dbReference type="ARBA" id="ARBA00040158"/>
    </source>
</evidence>